<dbReference type="EMBL" id="CADCUM010000122">
    <property type="protein sequence ID" value="CAA9402862.1"/>
    <property type="molecule type" value="Genomic_DNA"/>
</dbReference>
<protein>
    <submittedName>
        <fullName evidence="2">Uncharacterized protein</fullName>
    </submittedName>
</protein>
<feature type="non-terminal residue" evidence="2">
    <location>
        <position position="1"/>
    </location>
</feature>
<evidence type="ECO:0000313" key="2">
    <source>
        <dbReference type="EMBL" id="CAA9402862.1"/>
    </source>
</evidence>
<feature type="compositionally biased region" description="Basic and acidic residues" evidence="1">
    <location>
        <begin position="77"/>
        <end position="86"/>
    </location>
</feature>
<name>A0A6J4P0P8_9ACTN</name>
<dbReference type="AlphaFoldDB" id="A0A6J4P0P8"/>
<feature type="non-terminal residue" evidence="2">
    <location>
        <position position="139"/>
    </location>
</feature>
<proteinExistence type="predicted"/>
<accession>A0A6J4P0P8</accession>
<feature type="region of interest" description="Disordered" evidence="1">
    <location>
        <begin position="1"/>
        <end position="139"/>
    </location>
</feature>
<feature type="compositionally biased region" description="Low complexity" evidence="1">
    <location>
        <begin position="107"/>
        <end position="139"/>
    </location>
</feature>
<feature type="compositionally biased region" description="Low complexity" evidence="1">
    <location>
        <begin position="47"/>
        <end position="72"/>
    </location>
</feature>
<feature type="compositionally biased region" description="Basic residues" evidence="1">
    <location>
        <begin position="87"/>
        <end position="103"/>
    </location>
</feature>
<sequence>EPGRSSRCLLGRRVRAGPGRGGPGGRCHPDRRDHRRGAGRSADDVLRPGLRGALPGARRPGPPRGLLDGRPAAATADARRLHVPRDHRARHDRRPAGQHRPGGRVRGGPPQRGAARGLHPVPGLPGLAGAPRGARGPGL</sequence>
<organism evidence="2">
    <name type="scientific">uncultured Nocardioides sp</name>
    <dbReference type="NCBI Taxonomy" id="198441"/>
    <lineage>
        <taxon>Bacteria</taxon>
        <taxon>Bacillati</taxon>
        <taxon>Actinomycetota</taxon>
        <taxon>Actinomycetes</taxon>
        <taxon>Propionibacteriales</taxon>
        <taxon>Nocardioidaceae</taxon>
        <taxon>Nocardioides</taxon>
        <taxon>environmental samples</taxon>
    </lineage>
</organism>
<reference evidence="2" key="1">
    <citation type="submission" date="2020-02" db="EMBL/GenBank/DDBJ databases">
        <authorList>
            <person name="Meier V. D."/>
        </authorList>
    </citation>
    <scope>NUCLEOTIDE SEQUENCE</scope>
    <source>
        <strain evidence="2">AVDCRST_MAG32</strain>
    </source>
</reference>
<gene>
    <name evidence="2" type="ORF">AVDCRST_MAG32-3073</name>
</gene>
<evidence type="ECO:0000256" key="1">
    <source>
        <dbReference type="SAM" id="MobiDB-lite"/>
    </source>
</evidence>